<dbReference type="Proteomes" id="UP000694397">
    <property type="component" value="Chromosome 24"/>
</dbReference>
<dbReference type="Pfam" id="PF21481">
    <property type="entry name" value="DIKK1-2-4_C-subdom1"/>
    <property type="match status" value="1"/>
</dbReference>
<dbReference type="GeneID" id="108939592"/>
<feature type="chain" id="PRO_5034235521" evidence="9">
    <location>
        <begin position="26"/>
        <end position="249"/>
    </location>
</feature>
<dbReference type="CDD" id="cd23272">
    <property type="entry name" value="Dkk1_Cys2"/>
    <property type="match status" value="1"/>
</dbReference>
<accession>A0A8C9RQC9</accession>
<feature type="domain" description="Dickkopf N-terminal cysteine-rich" evidence="10">
    <location>
        <begin position="74"/>
        <end position="122"/>
    </location>
</feature>
<evidence type="ECO:0000256" key="9">
    <source>
        <dbReference type="SAM" id="SignalP"/>
    </source>
</evidence>
<dbReference type="Pfam" id="PF21479">
    <property type="entry name" value="DIKK1-2-4_C-subdom2"/>
    <property type="match status" value="1"/>
</dbReference>
<dbReference type="GO" id="GO:0039706">
    <property type="term" value="F:co-receptor binding"/>
    <property type="evidence" value="ECO:0007669"/>
    <property type="project" value="TreeGrafter"/>
</dbReference>
<dbReference type="GO" id="GO:0048019">
    <property type="term" value="F:receptor antagonist activity"/>
    <property type="evidence" value="ECO:0007669"/>
    <property type="project" value="TreeGrafter"/>
</dbReference>
<dbReference type="RefSeq" id="XP_018616543.1">
    <property type="nucleotide sequence ID" value="XM_018761027.2"/>
</dbReference>
<keyword evidence="7" id="KW-1015">Disulfide bond</keyword>
<sequence length="249" mass="26478">MQPVPANSLVALWLALLGYIQGSCGAAVPHKSNAIKSVPAGGAQPVSAAPDILLLFDSGSVNVAVDGVQLQPVSCTSDHECAEDEFCYGSRGACVPCRKRKKRCVRDAVCCPGNYCSNGVCTPIDFDTTHGAGTDAVLLDSFGHENSTSVPQSKQPAPGRPQSLKGQEGDLCLRSTDCSEGLCCARHFWSKICKPVLSEGQVCTKHKRKGTHNLELFQRCDCADGLSCRTQKGDPSSNSSRSLHTCQRH</sequence>
<dbReference type="AlphaFoldDB" id="A0A8C9RQC9"/>
<evidence type="ECO:0000256" key="8">
    <source>
        <dbReference type="SAM" id="MobiDB-lite"/>
    </source>
</evidence>
<dbReference type="GeneTree" id="ENSGT00940000165723"/>
<reference evidence="13 14" key="1">
    <citation type="submission" date="2019-04" db="EMBL/GenBank/DDBJ databases">
        <authorList>
            <consortium name="Wellcome Sanger Institute Data Sharing"/>
        </authorList>
    </citation>
    <scope>NUCLEOTIDE SEQUENCE [LARGE SCALE GENOMIC DNA]</scope>
</reference>
<evidence type="ECO:0000256" key="1">
    <source>
        <dbReference type="ARBA" id="ARBA00004613"/>
    </source>
</evidence>
<dbReference type="Gene3D" id="2.10.80.10">
    <property type="entry name" value="Lipase, subunit A"/>
    <property type="match status" value="1"/>
</dbReference>
<evidence type="ECO:0000256" key="3">
    <source>
        <dbReference type="ARBA" id="ARBA00022473"/>
    </source>
</evidence>
<evidence type="ECO:0000313" key="14">
    <source>
        <dbReference type="Proteomes" id="UP000694397"/>
    </source>
</evidence>
<feature type="signal peptide" evidence="9">
    <location>
        <begin position="1"/>
        <end position="25"/>
    </location>
</feature>
<evidence type="ECO:0000259" key="11">
    <source>
        <dbReference type="Pfam" id="PF21479"/>
    </source>
</evidence>
<feature type="compositionally biased region" description="Polar residues" evidence="8">
    <location>
        <begin position="145"/>
        <end position="155"/>
    </location>
</feature>
<protein>
    <submittedName>
        <fullName evidence="13">Dickkopf WNT signaling pathway inhibitor 1b</fullName>
    </submittedName>
</protein>
<dbReference type="PANTHER" id="PTHR12113">
    <property type="entry name" value="DICKKOPF3-LIKE 3"/>
    <property type="match status" value="1"/>
</dbReference>
<evidence type="ECO:0000256" key="4">
    <source>
        <dbReference type="ARBA" id="ARBA00022525"/>
    </source>
</evidence>
<comment type="similarity">
    <text evidence="2">Belongs to the dickkopf family.</text>
</comment>
<keyword evidence="5" id="KW-0879">Wnt signaling pathway</keyword>
<evidence type="ECO:0000259" key="12">
    <source>
        <dbReference type="Pfam" id="PF21481"/>
    </source>
</evidence>
<evidence type="ECO:0000313" key="13">
    <source>
        <dbReference type="Ensembl" id="ENSSFOP00015018240.1"/>
    </source>
</evidence>
<reference evidence="13" key="2">
    <citation type="submission" date="2025-08" db="UniProtKB">
        <authorList>
            <consortium name="Ensembl"/>
        </authorList>
    </citation>
    <scope>IDENTIFICATION</scope>
</reference>
<dbReference type="InterPro" id="IPR047304">
    <property type="entry name" value="Dkk1_Cys2"/>
</dbReference>
<evidence type="ECO:0000256" key="2">
    <source>
        <dbReference type="ARBA" id="ARBA00010842"/>
    </source>
</evidence>
<dbReference type="PANTHER" id="PTHR12113:SF11">
    <property type="entry name" value="DICKKOPF-RELATED PROTEIN 1"/>
    <property type="match status" value="1"/>
</dbReference>
<gene>
    <name evidence="13" type="primary">dkk1b</name>
</gene>
<feature type="domain" description="Dickkopf-related protein 1/2/4 C-terminal subdomain 1" evidence="12">
    <location>
        <begin position="168"/>
        <end position="197"/>
    </location>
</feature>
<evidence type="ECO:0000256" key="5">
    <source>
        <dbReference type="ARBA" id="ARBA00022687"/>
    </source>
</evidence>
<keyword evidence="14" id="KW-1185">Reference proteome</keyword>
<evidence type="ECO:0000259" key="10">
    <source>
        <dbReference type="Pfam" id="PF04706"/>
    </source>
</evidence>
<dbReference type="OrthoDB" id="4321958at2759"/>
<feature type="domain" description="Dickkopf-related protein 1/2/4 C-terminal subdomain 2" evidence="11">
    <location>
        <begin position="200"/>
        <end position="249"/>
    </location>
</feature>
<dbReference type="GO" id="GO:0090090">
    <property type="term" value="P:negative regulation of canonical Wnt signaling pathway"/>
    <property type="evidence" value="ECO:0007669"/>
    <property type="project" value="TreeGrafter"/>
</dbReference>
<proteinExistence type="inferred from homology"/>
<organism evidence="13 14">
    <name type="scientific">Scleropages formosus</name>
    <name type="common">Asian bonytongue</name>
    <name type="synonym">Osteoglossum formosum</name>
    <dbReference type="NCBI Taxonomy" id="113540"/>
    <lineage>
        <taxon>Eukaryota</taxon>
        <taxon>Metazoa</taxon>
        <taxon>Chordata</taxon>
        <taxon>Craniata</taxon>
        <taxon>Vertebrata</taxon>
        <taxon>Euteleostomi</taxon>
        <taxon>Actinopterygii</taxon>
        <taxon>Neopterygii</taxon>
        <taxon>Teleostei</taxon>
        <taxon>Osteoglossocephala</taxon>
        <taxon>Osteoglossomorpha</taxon>
        <taxon>Osteoglossiformes</taxon>
        <taxon>Osteoglossidae</taxon>
        <taxon>Scleropages</taxon>
    </lineage>
</organism>
<name>A0A8C9RQC9_SCLFO</name>
<dbReference type="InterPro" id="IPR048500">
    <property type="entry name" value="DIKK1/2/4_C-subdom1"/>
</dbReference>
<keyword evidence="3" id="KW-0217">Developmental protein</keyword>
<dbReference type="GO" id="GO:0005615">
    <property type="term" value="C:extracellular space"/>
    <property type="evidence" value="ECO:0007669"/>
    <property type="project" value="TreeGrafter"/>
</dbReference>
<evidence type="ECO:0000256" key="7">
    <source>
        <dbReference type="ARBA" id="ARBA00023157"/>
    </source>
</evidence>
<dbReference type="GO" id="GO:0016055">
    <property type="term" value="P:Wnt signaling pathway"/>
    <property type="evidence" value="ECO:0007669"/>
    <property type="project" value="UniProtKB-KW"/>
</dbReference>
<comment type="subcellular location">
    <subcellularLocation>
        <location evidence="1">Secreted</location>
    </subcellularLocation>
</comment>
<reference evidence="13" key="3">
    <citation type="submission" date="2025-09" db="UniProtKB">
        <authorList>
            <consortium name="Ensembl"/>
        </authorList>
    </citation>
    <scope>IDENTIFICATION</scope>
</reference>
<dbReference type="KEGG" id="sfm:108939592"/>
<dbReference type="InterPro" id="IPR006796">
    <property type="entry name" value="Dickkopf_N"/>
</dbReference>
<dbReference type="CTD" id="30197"/>
<dbReference type="Ensembl" id="ENSSFOT00015018450.2">
    <property type="protein sequence ID" value="ENSSFOP00015018240.1"/>
    <property type="gene ID" value="ENSSFOG00015011716.2"/>
</dbReference>
<dbReference type="InterPro" id="IPR039863">
    <property type="entry name" value="DKK1-4"/>
</dbReference>
<feature type="region of interest" description="Disordered" evidence="8">
    <location>
        <begin position="145"/>
        <end position="166"/>
    </location>
</feature>
<dbReference type="InterPro" id="IPR048499">
    <property type="entry name" value="DIKK1/2/4_C-subdom2"/>
</dbReference>
<dbReference type="FunFam" id="2.10.80.10:FF:000001">
    <property type="entry name" value="Dickkopf WNT-signaling pathway inhibitor 2"/>
    <property type="match status" value="1"/>
</dbReference>
<dbReference type="Pfam" id="PF04706">
    <property type="entry name" value="Dickkopf_N"/>
    <property type="match status" value="1"/>
</dbReference>
<evidence type="ECO:0000256" key="6">
    <source>
        <dbReference type="ARBA" id="ARBA00022729"/>
    </source>
</evidence>
<keyword evidence="6 9" id="KW-0732">Signal</keyword>
<keyword evidence="4" id="KW-0964">Secreted</keyword>